<accession>A0ABV8JIY0</accession>
<comment type="similarity">
    <text evidence="1">Belongs to the SIMIBI class G3E GTPase family. ArgK/MeaB subfamily.</text>
</comment>
<organism evidence="2 3">
    <name type="scientific">Euzebyella saccharophila</name>
    <dbReference type="NCBI Taxonomy" id="679664"/>
    <lineage>
        <taxon>Bacteria</taxon>
        <taxon>Pseudomonadati</taxon>
        <taxon>Bacteroidota</taxon>
        <taxon>Flavobacteriia</taxon>
        <taxon>Flavobacteriales</taxon>
        <taxon>Flavobacteriaceae</taxon>
        <taxon>Euzebyella</taxon>
    </lineage>
</organism>
<comment type="caution">
    <text evidence="2">The sequence shown here is derived from an EMBL/GenBank/DDBJ whole genome shotgun (WGS) entry which is preliminary data.</text>
</comment>
<dbReference type="NCBIfam" id="NF006958">
    <property type="entry name" value="PRK09435.1"/>
    <property type="match status" value="1"/>
</dbReference>
<keyword evidence="3" id="KW-1185">Reference proteome</keyword>
<dbReference type="Gene3D" id="1.20.5.170">
    <property type="match status" value="1"/>
</dbReference>
<dbReference type="Pfam" id="PF03308">
    <property type="entry name" value="MeaB"/>
    <property type="match status" value="1"/>
</dbReference>
<dbReference type="Gene3D" id="1.10.287.130">
    <property type="match status" value="1"/>
</dbReference>
<dbReference type="EC" id="3.6.5.-" evidence="2"/>
<proteinExistence type="inferred from homology"/>
<dbReference type="NCBIfam" id="TIGR00750">
    <property type="entry name" value="lao"/>
    <property type="match status" value="1"/>
</dbReference>
<evidence type="ECO:0000256" key="1">
    <source>
        <dbReference type="ARBA" id="ARBA00009625"/>
    </source>
</evidence>
<protein>
    <submittedName>
        <fullName evidence="2">Methylmalonyl Co-A mutase-associated GTPase MeaB</fullName>
        <ecNumber evidence="2">3.6.5.-</ecNumber>
    </submittedName>
</protein>
<dbReference type="Proteomes" id="UP001595814">
    <property type="component" value="Unassembled WGS sequence"/>
</dbReference>
<gene>
    <name evidence="2" type="primary">meaB</name>
    <name evidence="2" type="ORF">ACFOUT_00590</name>
</gene>
<keyword evidence="2" id="KW-0378">Hydrolase</keyword>
<dbReference type="GO" id="GO:0016787">
    <property type="term" value="F:hydrolase activity"/>
    <property type="evidence" value="ECO:0007669"/>
    <property type="project" value="UniProtKB-KW"/>
</dbReference>
<dbReference type="PANTHER" id="PTHR23408">
    <property type="entry name" value="METHYLMALONYL-COA MUTASE"/>
    <property type="match status" value="1"/>
</dbReference>
<dbReference type="Gene3D" id="3.40.50.300">
    <property type="entry name" value="P-loop containing nucleotide triphosphate hydrolases"/>
    <property type="match status" value="1"/>
</dbReference>
<reference evidence="3" key="1">
    <citation type="journal article" date="2019" name="Int. J. Syst. Evol. Microbiol.">
        <title>The Global Catalogue of Microorganisms (GCM) 10K type strain sequencing project: providing services to taxonomists for standard genome sequencing and annotation.</title>
        <authorList>
            <consortium name="The Broad Institute Genomics Platform"/>
            <consortium name="The Broad Institute Genome Sequencing Center for Infectious Disease"/>
            <person name="Wu L."/>
            <person name="Ma J."/>
        </authorList>
    </citation>
    <scope>NUCLEOTIDE SEQUENCE [LARGE SCALE GENOMIC DNA]</scope>
    <source>
        <strain evidence="3">CECT 7477</strain>
    </source>
</reference>
<dbReference type="EMBL" id="JBHSAW010000001">
    <property type="protein sequence ID" value="MFC4094350.1"/>
    <property type="molecule type" value="Genomic_DNA"/>
</dbReference>
<dbReference type="SUPFAM" id="SSF52540">
    <property type="entry name" value="P-loop containing nucleoside triphosphate hydrolases"/>
    <property type="match status" value="1"/>
</dbReference>
<dbReference type="RefSeq" id="WP_225621239.1">
    <property type="nucleotide sequence ID" value="NZ_JACYFJ010000004.1"/>
</dbReference>
<dbReference type="CDD" id="cd03114">
    <property type="entry name" value="MMAA-like"/>
    <property type="match status" value="1"/>
</dbReference>
<sequence>MKDEKLSGNQETSNKNKLGSKRNLTLKEFQEGLKTGNTAILARAITLVESTKAEDKILANQLVSHCLSNSVDSVRIGVTGIPGVGKSTFIENIGSLLLSKGKKVAVIAIDPSSNHSSGSILGDKTRMPHLAQSKNAFVRPSPTRNALGGVTTKTRETIVLCEAAGFNVIFIETVGVGQSETAVYDMVDFFLLLNLAGTGDELQGIKRGIIEIADAIAINKADGDNLKKTHQAQSQLQRAMELFPDKYSFWKTKVSTCSAMEGMGIDTIWKTIQEFVSLARRTGSFEVKRKLQREKWLYQTIDEELRSQFFEDNNSADAIKSFLKKVRDKQISAGEATQLLMRK</sequence>
<evidence type="ECO:0000313" key="2">
    <source>
        <dbReference type="EMBL" id="MFC4094350.1"/>
    </source>
</evidence>
<dbReference type="InterPro" id="IPR027417">
    <property type="entry name" value="P-loop_NTPase"/>
</dbReference>
<dbReference type="PANTHER" id="PTHR23408:SF3">
    <property type="entry name" value="METHYLMALONIC ACIDURIA TYPE A PROTEIN, MITOCHONDRIAL"/>
    <property type="match status" value="1"/>
</dbReference>
<evidence type="ECO:0000313" key="3">
    <source>
        <dbReference type="Proteomes" id="UP001595814"/>
    </source>
</evidence>
<dbReference type="InterPro" id="IPR005129">
    <property type="entry name" value="GTPase_ArgK"/>
</dbReference>
<name>A0ABV8JIY0_9FLAO</name>